<name>A0A1B7LKP2_9FIRM</name>
<dbReference type="AlphaFoldDB" id="A0A1B7LKP2"/>
<dbReference type="PANTHER" id="PTHR30115:SF11">
    <property type="entry name" value="NITROGEN REGULATORY PROTEIN P-II HOMOLOG"/>
    <property type="match status" value="1"/>
</dbReference>
<keyword evidence="2" id="KW-0597">Phosphoprotein</keyword>
<comment type="similarity">
    <text evidence="3">Belongs to the P(II) protein family.</text>
</comment>
<gene>
    <name evidence="4" type="ORF">A6M21_01835</name>
</gene>
<dbReference type="GO" id="GO:0030234">
    <property type="term" value="F:enzyme regulator activity"/>
    <property type="evidence" value="ECO:0007669"/>
    <property type="project" value="InterPro"/>
</dbReference>
<evidence type="ECO:0000256" key="1">
    <source>
        <dbReference type="PIRSR" id="PIRSR039144-50"/>
    </source>
</evidence>
<dbReference type="PROSITE" id="PS51343">
    <property type="entry name" value="PII_GLNB_DOM"/>
    <property type="match status" value="1"/>
</dbReference>
<proteinExistence type="inferred from homology"/>
<dbReference type="PROSITE" id="PS00638">
    <property type="entry name" value="PII_GLNB_CTER"/>
    <property type="match status" value="1"/>
</dbReference>
<comment type="caution">
    <text evidence="4">The sequence shown here is derived from an EMBL/GenBank/DDBJ whole genome shotgun (WGS) entry which is preliminary data.</text>
</comment>
<dbReference type="EMBL" id="LYVF01000002">
    <property type="protein sequence ID" value="OAT87137.1"/>
    <property type="molecule type" value="Genomic_DNA"/>
</dbReference>
<dbReference type="InterPro" id="IPR017918">
    <property type="entry name" value="N-reg_PII_CS"/>
</dbReference>
<dbReference type="PRINTS" id="PR00340">
    <property type="entry name" value="PIIGLNB"/>
</dbReference>
<dbReference type="GO" id="GO:0005524">
    <property type="term" value="F:ATP binding"/>
    <property type="evidence" value="ECO:0007669"/>
    <property type="project" value="TreeGrafter"/>
</dbReference>
<dbReference type="OrthoDB" id="9802729at2"/>
<keyword evidence="5" id="KW-1185">Reference proteome</keyword>
<evidence type="ECO:0000256" key="3">
    <source>
        <dbReference type="RuleBase" id="RU003936"/>
    </source>
</evidence>
<dbReference type="GO" id="GO:0006808">
    <property type="term" value="P:regulation of nitrogen utilization"/>
    <property type="evidence" value="ECO:0007669"/>
    <property type="project" value="InterPro"/>
</dbReference>
<evidence type="ECO:0000313" key="4">
    <source>
        <dbReference type="EMBL" id="OAT87137.1"/>
    </source>
</evidence>
<evidence type="ECO:0000256" key="2">
    <source>
        <dbReference type="PIRSR" id="PIRSR602187-50"/>
    </source>
</evidence>
<organism evidence="4 5">
    <name type="scientific">Desulfotomaculum copahuensis</name>
    <dbReference type="NCBI Taxonomy" id="1838280"/>
    <lineage>
        <taxon>Bacteria</taxon>
        <taxon>Bacillati</taxon>
        <taxon>Bacillota</taxon>
        <taxon>Clostridia</taxon>
        <taxon>Eubacteriales</taxon>
        <taxon>Desulfotomaculaceae</taxon>
        <taxon>Desulfotomaculum</taxon>
    </lineage>
</organism>
<dbReference type="RefSeq" id="WP_066665950.1">
    <property type="nucleotide sequence ID" value="NZ_LYVF01000002.1"/>
</dbReference>
<dbReference type="SUPFAM" id="SSF54913">
    <property type="entry name" value="GlnB-like"/>
    <property type="match status" value="1"/>
</dbReference>
<dbReference type="InterPro" id="IPR015867">
    <property type="entry name" value="N-reg_PII/ATP_PRibTrfase_C"/>
</dbReference>
<feature type="modified residue" description="O-UMP-tyrosine" evidence="1">
    <location>
        <position position="51"/>
    </location>
</feature>
<dbReference type="Pfam" id="PF00543">
    <property type="entry name" value="P-II"/>
    <property type="match status" value="1"/>
</dbReference>
<dbReference type="PIRSF" id="PIRSF039144">
    <property type="entry name" value="GlnB"/>
    <property type="match status" value="1"/>
</dbReference>
<protein>
    <submittedName>
        <fullName evidence="4">Transcriptional regulator</fullName>
    </submittedName>
</protein>
<accession>A0A1B7LKP2</accession>
<reference evidence="4 5" key="1">
    <citation type="submission" date="2016-04" db="EMBL/GenBank/DDBJ databases">
        <authorList>
            <person name="Evans L.H."/>
            <person name="Alamgir A."/>
            <person name="Owens N."/>
            <person name="Weber N.D."/>
            <person name="Virtaneva K."/>
            <person name="Barbian K."/>
            <person name="Babar A."/>
            <person name="Rosenke K."/>
        </authorList>
    </citation>
    <scope>NUCLEOTIDE SEQUENCE [LARGE SCALE GENOMIC DNA]</scope>
    <source>
        <strain evidence="4 5">LMa1</strain>
    </source>
</reference>
<dbReference type="Gene3D" id="3.30.70.120">
    <property type="match status" value="1"/>
</dbReference>
<evidence type="ECO:0000313" key="5">
    <source>
        <dbReference type="Proteomes" id="UP000078532"/>
    </source>
</evidence>
<sequence length="112" mass="12142">MTKIECILRPGKLEDVKDALGKFGVHGMTVSQVIGCGLQKGRTEVYRGTEYSINLLPKIKVEIVIADRLVDEVVKLITTAARTGEIGDGKIFICPVENAVRIRTGETGESAI</sequence>
<dbReference type="GO" id="GO:0005829">
    <property type="term" value="C:cytosol"/>
    <property type="evidence" value="ECO:0007669"/>
    <property type="project" value="TreeGrafter"/>
</dbReference>
<dbReference type="SMART" id="SM00938">
    <property type="entry name" value="P-II"/>
    <property type="match status" value="1"/>
</dbReference>
<dbReference type="Proteomes" id="UP000078532">
    <property type="component" value="Unassembled WGS sequence"/>
</dbReference>
<dbReference type="PANTHER" id="PTHR30115">
    <property type="entry name" value="NITROGEN REGULATORY PROTEIN P-II"/>
    <property type="match status" value="1"/>
</dbReference>
<dbReference type="STRING" id="1838280.A6M21_01835"/>
<dbReference type="InterPro" id="IPR002187">
    <property type="entry name" value="N-reg_PII"/>
</dbReference>
<dbReference type="InterPro" id="IPR011322">
    <property type="entry name" value="N-reg_PII-like_a/b"/>
</dbReference>